<protein>
    <submittedName>
        <fullName evidence="10">PTS sugar transporter subunit IIC</fullName>
    </submittedName>
</protein>
<dbReference type="PANTHER" id="PTHR32502:SF8">
    <property type="entry name" value="N-ACETYLGALACTOSAMINE PERMEASE IIC COMPONENT 1"/>
    <property type="match status" value="1"/>
</dbReference>
<evidence type="ECO:0000256" key="7">
    <source>
        <dbReference type="ARBA" id="ARBA00022989"/>
    </source>
</evidence>
<accession>A0A7X2TDW2</accession>
<feature type="transmembrane region" description="Helical" evidence="9">
    <location>
        <begin position="206"/>
        <end position="235"/>
    </location>
</feature>
<dbReference type="GO" id="GO:0005886">
    <property type="term" value="C:plasma membrane"/>
    <property type="evidence" value="ECO:0007669"/>
    <property type="project" value="UniProtKB-SubCell"/>
</dbReference>
<evidence type="ECO:0000256" key="5">
    <source>
        <dbReference type="ARBA" id="ARBA00022683"/>
    </source>
</evidence>
<reference evidence="10 11" key="1">
    <citation type="submission" date="2019-08" db="EMBL/GenBank/DDBJ databases">
        <title>In-depth cultivation of the pig gut microbiome towards novel bacterial diversity and tailored functional studies.</title>
        <authorList>
            <person name="Wylensek D."/>
            <person name="Hitch T.C.A."/>
            <person name="Clavel T."/>
        </authorList>
    </citation>
    <scope>NUCLEOTIDE SEQUENCE [LARGE SCALE GENOMIC DNA]</scope>
    <source>
        <strain evidence="10 11">WCA-389-WT-23D1</strain>
    </source>
</reference>
<sequence length="265" mass="27905">MRDAFMVGLVLAAVWFVEKCLTTPMVFRPIVVGPLVGLVLGDVKMGILCGATLETVFMGAIQVGSAVPPDPMIGAGVGTALAILSGGGPIVAFTLGFPIAIFGQSIKVVCFIIRSWYMGSACKYARNVELGKMQLLNWAGLFLQCAIYGLVGFSTVYFGASAVEGFINSIPASIMNGLNVAGGLLPAVGFALLVQPMMNKNNIIYFILGFICVAFLKLPAIGVTAFGIVLAYIIVFEKTGGNGGSGTVEAVSEKEHDDWEELFDE</sequence>
<keyword evidence="6 9" id="KW-0812">Transmembrane</keyword>
<organism evidence="10 11">
    <name type="scientific">Clostridium porci</name>
    <dbReference type="NCBI Taxonomy" id="2605778"/>
    <lineage>
        <taxon>Bacteria</taxon>
        <taxon>Bacillati</taxon>
        <taxon>Bacillota</taxon>
        <taxon>Clostridia</taxon>
        <taxon>Eubacteriales</taxon>
        <taxon>Clostridiaceae</taxon>
        <taxon>Clostridium</taxon>
    </lineage>
</organism>
<dbReference type="InterPro" id="IPR050303">
    <property type="entry name" value="GatZ_KbaZ_carbometab"/>
</dbReference>
<keyword evidence="11" id="KW-1185">Reference proteome</keyword>
<dbReference type="AlphaFoldDB" id="A0A7X2TDW2"/>
<evidence type="ECO:0000256" key="3">
    <source>
        <dbReference type="ARBA" id="ARBA00022475"/>
    </source>
</evidence>
<evidence type="ECO:0000256" key="2">
    <source>
        <dbReference type="ARBA" id="ARBA00022448"/>
    </source>
</evidence>
<keyword evidence="3" id="KW-1003">Cell membrane</keyword>
<keyword evidence="4 10" id="KW-0762">Sugar transport</keyword>
<proteinExistence type="predicted"/>
<gene>
    <name evidence="10" type="ORF">FYJ39_17945</name>
</gene>
<dbReference type="EMBL" id="VUMD01000023">
    <property type="protein sequence ID" value="MSS38362.1"/>
    <property type="molecule type" value="Genomic_DNA"/>
</dbReference>
<dbReference type="RefSeq" id="WP_154473793.1">
    <property type="nucleotide sequence ID" value="NZ_DBEWUL010000175.1"/>
</dbReference>
<dbReference type="GO" id="GO:0009401">
    <property type="term" value="P:phosphoenolpyruvate-dependent sugar phosphotransferase system"/>
    <property type="evidence" value="ECO:0007669"/>
    <property type="project" value="UniProtKB-KW"/>
</dbReference>
<evidence type="ECO:0000313" key="10">
    <source>
        <dbReference type="EMBL" id="MSS38362.1"/>
    </source>
</evidence>
<keyword evidence="5" id="KW-0598">Phosphotransferase system</keyword>
<evidence type="ECO:0000256" key="9">
    <source>
        <dbReference type="SAM" id="Phobius"/>
    </source>
</evidence>
<keyword evidence="2" id="KW-0813">Transport</keyword>
<name>A0A7X2TDW2_9CLOT</name>
<keyword evidence="8 9" id="KW-0472">Membrane</keyword>
<dbReference type="PROSITE" id="PS51106">
    <property type="entry name" value="PTS_EIIC_TYPE_4"/>
    <property type="match status" value="1"/>
</dbReference>
<evidence type="ECO:0000313" key="11">
    <source>
        <dbReference type="Proteomes" id="UP000429958"/>
    </source>
</evidence>
<evidence type="ECO:0000256" key="6">
    <source>
        <dbReference type="ARBA" id="ARBA00022692"/>
    </source>
</evidence>
<dbReference type="Pfam" id="PF03609">
    <property type="entry name" value="EII-Sor"/>
    <property type="match status" value="1"/>
</dbReference>
<dbReference type="InterPro" id="IPR004700">
    <property type="entry name" value="PTS_IIC_man"/>
</dbReference>
<keyword evidence="7 9" id="KW-1133">Transmembrane helix</keyword>
<feature type="transmembrane region" description="Helical" evidence="9">
    <location>
        <begin position="138"/>
        <end position="160"/>
    </location>
</feature>
<evidence type="ECO:0000256" key="4">
    <source>
        <dbReference type="ARBA" id="ARBA00022597"/>
    </source>
</evidence>
<evidence type="ECO:0000256" key="8">
    <source>
        <dbReference type="ARBA" id="ARBA00023136"/>
    </source>
</evidence>
<comment type="caution">
    <text evidence="10">The sequence shown here is derived from an EMBL/GenBank/DDBJ whole genome shotgun (WGS) entry which is preliminary data.</text>
</comment>
<feature type="transmembrane region" description="Helical" evidence="9">
    <location>
        <begin position="172"/>
        <end position="194"/>
    </location>
</feature>
<comment type="subcellular location">
    <subcellularLocation>
        <location evidence="1">Cell membrane</location>
        <topology evidence="1">Multi-pass membrane protein</topology>
    </subcellularLocation>
</comment>
<evidence type="ECO:0000256" key="1">
    <source>
        <dbReference type="ARBA" id="ARBA00004651"/>
    </source>
</evidence>
<feature type="transmembrane region" description="Helical" evidence="9">
    <location>
        <begin position="73"/>
        <end position="93"/>
    </location>
</feature>
<dbReference type="PANTHER" id="PTHR32502">
    <property type="entry name" value="N-ACETYLGALACTOSAMINE PERMEASE II COMPONENT-RELATED"/>
    <property type="match status" value="1"/>
</dbReference>
<dbReference type="Proteomes" id="UP000429958">
    <property type="component" value="Unassembled WGS sequence"/>
</dbReference>